<dbReference type="PANTHER" id="PTHR13440:SF7">
    <property type="entry name" value="BLOC-1 RELATED COMPLEX SUBUNIT 6"/>
    <property type="match status" value="1"/>
</dbReference>
<evidence type="ECO:0000313" key="4">
    <source>
        <dbReference type="EMBL" id="CAF3933725.1"/>
    </source>
</evidence>
<feature type="domain" description="BLOC-1-related complex subunit 6 C-terminal helix" evidence="2">
    <location>
        <begin position="204"/>
        <end position="304"/>
    </location>
</feature>
<dbReference type="InterPro" id="IPR046465">
    <property type="entry name" value="BORCS6_C"/>
</dbReference>
<evidence type="ECO:0000313" key="5">
    <source>
        <dbReference type="Proteomes" id="UP000663829"/>
    </source>
</evidence>
<reference evidence="3" key="1">
    <citation type="submission" date="2021-02" db="EMBL/GenBank/DDBJ databases">
        <authorList>
            <person name="Nowell W R."/>
        </authorList>
    </citation>
    <scope>NUCLEOTIDE SEQUENCE</scope>
</reference>
<dbReference type="Proteomes" id="UP000663829">
    <property type="component" value="Unassembled WGS sequence"/>
</dbReference>
<evidence type="ECO:0000313" key="3">
    <source>
        <dbReference type="EMBL" id="CAF1169989.1"/>
    </source>
</evidence>
<dbReference type="EMBL" id="CAJNOQ010007482">
    <property type="protein sequence ID" value="CAF1169989.1"/>
    <property type="molecule type" value="Genomic_DNA"/>
</dbReference>
<dbReference type="OrthoDB" id="21270at2759"/>
<keyword evidence="5" id="KW-1185">Reference proteome</keyword>
<dbReference type="EMBL" id="CAJOBC010007481">
    <property type="protein sequence ID" value="CAF3933725.1"/>
    <property type="molecule type" value="Genomic_DNA"/>
</dbReference>
<dbReference type="PANTHER" id="PTHR13440">
    <property type="entry name" value="BLOC-1 RELATED COMPLEX SUBUNIT 6"/>
    <property type="match status" value="1"/>
</dbReference>
<sequence>MKESRRECSDYIGKIQFHRDFIAIAKLARNFANVLLLVRVVVMNDVEGDCEELNKTYEKAIDGMADTEEMNDKQQHVLSTSTIKDHQSDELNKMNESNMSIDNDIILLVEELIEQIVSSASSPIPSSSSTEFVTFVVDDITDRLRSSTFLNKNGDETPSAATTTTSGPNSSSLSSSIVDVSTCITPRSISPPTTTSMTDPHLIPPIDKQILDDIELYSKNVASDFVQCIEQMTQSLHHMSAISVCCLQTYRDVVGEKLNETIESNIKTIYALMAQAEQLSIQLAPIYELQKKINFIKQLLDILQQSI</sequence>
<name>A0A814U529_9BILA</name>
<gene>
    <name evidence="3" type="ORF">GPM918_LOCUS22129</name>
    <name evidence="4" type="ORF">SRO942_LOCUS22125</name>
</gene>
<dbReference type="Proteomes" id="UP000681722">
    <property type="component" value="Unassembled WGS sequence"/>
</dbReference>
<comment type="caution">
    <text evidence="3">The sequence shown here is derived from an EMBL/GenBank/DDBJ whole genome shotgun (WGS) entry which is preliminary data.</text>
</comment>
<organism evidence="3 5">
    <name type="scientific">Didymodactylos carnosus</name>
    <dbReference type="NCBI Taxonomy" id="1234261"/>
    <lineage>
        <taxon>Eukaryota</taxon>
        <taxon>Metazoa</taxon>
        <taxon>Spiralia</taxon>
        <taxon>Gnathifera</taxon>
        <taxon>Rotifera</taxon>
        <taxon>Eurotatoria</taxon>
        <taxon>Bdelloidea</taxon>
        <taxon>Philodinida</taxon>
        <taxon>Philodinidae</taxon>
        <taxon>Didymodactylos</taxon>
    </lineage>
</organism>
<dbReference type="AlphaFoldDB" id="A0A814U529"/>
<evidence type="ECO:0000259" key="2">
    <source>
        <dbReference type="Pfam" id="PF10157"/>
    </source>
</evidence>
<feature type="region of interest" description="Disordered" evidence="1">
    <location>
        <begin position="148"/>
        <end position="175"/>
    </location>
</feature>
<protein>
    <recommendedName>
        <fullName evidence="2">BLOC-1-related complex subunit 6 C-terminal helix domain-containing protein</fullName>
    </recommendedName>
</protein>
<feature type="compositionally biased region" description="Low complexity" evidence="1">
    <location>
        <begin position="157"/>
        <end position="175"/>
    </location>
</feature>
<dbReference type="GO" id="GO:0099078">
    <property type="term" value="C:BORC complex"/>
    <property type="evidence" value="ECO:0007669"/>
    <property type="project" value="TreeGrafter"/>
</dbReference>
<dbReference type="GO" id="GO:0032418">
    <property type="term" value="P:lysosome localization"/>
    <property type="evidence" value="ECO:0007669"/>
    <property type="project" value="TreeGrafter"/>
</dbReference>
<proteinExistence type="predicted"/>
<dbReference type="Pfam" id="PF10157">
    <property type="entry name" value="BORCS6"/>
    <property type="match status" value="1"/>
</dbReference>
<evidence type="ECO:0000256" key="1">
    <source>
        <dbReference type="SAM" id="MobiDB-lite"/>
    </source>
</evidence>
<accession>A0A814U529</accession>
<dbReference type="InterPro" id="IPR019314">
    <property type="entry name" value="BORCS6"/>
</dbReference>